<dbReference type="Proteomes" id="UP000662857">
    <property type="component" value="Chromosome"/>
</dbReference>
<evidence type="ECO:0000313" key="1">
    <source>
        <dbReference type="EMBL" id="QSB14457.1"/>
    </source>
</evidence>
<dbReference type="GO" id="GO:0008967">
    <property type="term" value="F:phosphoglycolate phosphatase activity"/>
    <property type="evidence" value="ECO:0007669"/>
    <property type="project" value="TreeGrafter"/>
</dbReference>
<dbReference type="AlphaFoldDB" id="A0A895Y9N7"/>
<gene>
    <name evidence="1" type="ORF">JQS43_23720</name>
</gene>
<dbReference type="KEGG" id="nhy:JQS43_23720"/>
<accession>A0A895Y9N7</accession>
<reference evidence="1" key="1">
    <citation type="submission" date="2021-02" db="EMBL/GenBank/DDBJ databases">
        <title>Natrosporangium hydrolyticum gen. nov., sp. nov, a haloalkaliphilic actinobacterium from a soda solonchak soil.</title>
        <authorList>
            <person name="Sorokin D.Y."/>
            <person name="Khijniak T.V."/>
            <person name="Zakharycheva A.P."/>
            <person name="Boueva O.V."/>
            <person name="Ariskina E.V."/>
            <person name="Hahnke R.L."/>
            <person name="Bunk B."/>
            <person name="Sproer C."/>
            <person name="Schumann P."/>
            <person name="Evtushenko L.I."/>
            <person name="Kublanov I.V."/>
        </authorList>
    </citation>
    <scope>NUCLEOTIDE SEQUENCE</scope>
    <source>
        <strain evidence="1">DSM 106523</strain>
    </source>
</reference>
<evidence type="ECO:0000313" key="2">
    <source>
        <dbReference type="Proteomes" id="UP000662857"/>
    </source>
</evidence>
<dbReference type="EMBL" id="CP070499">
    <property type="protein sequence ID" value="QSB14457.1"/>
    <property type="molecule type" value="Genomic_DNA"/>
</dbReference>
<dbReference type="InterPro" id="IPR023198">
    <property type="entry name" value="PGP-like_dom2"/>
</dbReference>
<dbReference type="InterPro" id="IPR023214">
    <property type="entry name" value="HAD_sf"/>
</dbReference>
<keyword evidence="2" id="KW-1185">Reference proteome</keyword>
<keyword evidence="1" id="KW-0378">Hydrolase</keyword>
<dbReference type="PANTHER" id="PTHR43434">
    <property type="entry name" value="PHOSPHOGLYCOLATE PHOSPHATASE"/>
    <property type="match status" value="1"/>
</dbReference>
<dbReference type="Gene3D" id="1.10.150.240">
    <property type="entry name" value="Putative phosphatase, domain 2"/>
    <property type="match status" value="1"/>
</dbReference>
<name>A0A895Y9N7_9ACTN</name>
<dbReference type="SUPFAM" id="SSF56784">
    <property type="entry name" value="HAD-like"/>
    <property type="match status" value="1"/>
</dbReference>
<proteinExistence type="predicted"/>
<dbReference type="RefSeq" id="WP_239676593.1">
    <property type="nucleotide sequence ID" value="NZ_CP070499.1"/>
</dbReference>
<dbReference type="GO" id="GO:0005829">
    <property type="term" value="C:cytosol"/>
    <property type="evidence" value="ECO:0007669"/>
    <property type="project" value="TreeGrafter"/>
</dbReference>
<dbReference type="Gene3D" id="3.40.50.1000">
    <property type="entry name" value="HAD superfamily/HAD-like"/>
    <property type="match status" value="1"/>
</dbReference>
<dbReference type="SFLD" id="SFLDG01129">
    <property type="entry name" value="C1.5:_HAD__Beta-PGM__Phosphata"/>
    <property type="match status" value="1"/>
</dbReference>
<dbReference type="PANTHER" id="PTHR43434:SF1">
    <property type="entry name" value="PHOSPHOGLYCOLATE PHOSPHATASE"/>
    <property type="match status" value="1"/>
</dbReference>
<sequence length="211" mass="21957">MSAPVVGFDLDLTLIDTRAGIAATYRALAERSGVAVDTDAVVSRIGIPLAEEVAHWFPADQVDTAVQTFRELYPAHAIEVSRALPGAAAAIAAVRDQGGRVVVITSKLDRLATAHLTHLGIEVDAVCGNRFGDGKVAALREYGAHSYVGDHLADVRSARAAQVTAVAVATGPYDATALAAAGADVVLPDLRGFPEWLARAPIAQDSPNATR</sequence>
<dbReference type="InterPro" id="IPR036412">
    <property type="entry name" value="HAD-like_sf"/>
</dbReference>
<organism evidence="1 2">
    <name type="scientific">Natronosporangium hydrolyticum</name>
    <dbReference type="NCBI Taxonomy" id="2811111"/>
    <lineage>
        <taxon>Bacteria</taxon>
        <taxon>Bacillati</taxon>
        <taxon>Actinomycetota</taxon>
        <taxon>Actinomycetes</taxon>
        <taxon>Micromonosporales</taxon>
        <taxon>Micromonosporaceae</taxon>
        <taxon>Natronosporangium</taxon>
    </lineage>
</organism>
<dbReference type="SFLD" id="SFLDS00003">
    <property type="entry name" value="Haloacid_Dehalogenase"/>
    <property type="match status" value="1"/>
</dbReference>
<dbReference type="GO" id="GO:0006281">
    <property type="term" value="P:DNA repair"/>
    <property type="evidence" value="ECO:0007669"/>
    <property type="project" value="TreeGrafter"/>
</dbReference>
<protein>
    <submittedName>
        <fullName evidence="1">HAD hydrolase-like protein</fullName>
    </submittedName>
</protein>
<dbReference type="Pfam" id="PF12710">
    <property type="entry name" value="HAD"/>
    <property type="match status" value="1"/>
</dbReference>
<dbReference type="InterPro" id="IPR050155">
    <property type="entry name" value="HAD-like_hydrolase_sf"/>
</dbReference>